<name>A0A484LS86_9ASTE</name>
<dbReference type="EMBL" id="OOIL02001936">
    <property type="protein sequence ID" value="VFQ79373.1"/>
    <property type="molecule type" value="Genomic_DNA"/>
</dbReference>
<protein>
    <recommendedName>
        <fullName evidence="4">CCHC-type domain-containing protein</fullName>
    </recommendedName>
</protein>
<keyword evidence="3" id="KW-1185">Reference proteome</keyword>
<evidence type="ECO:0008006" key="4">
    <source>
        <dbReference type="Google" id="ProtNLM"/>
    </source>
</evidence>
<dbReference type="Proteomes" id="UP000595140">
    <property type="component" value="Unassembled WGS sequence"/>
</dbReference>
<feature type="compositionally biased region" description="Basic and acidic residues" evidence="1">
    <location>
        <begin position="99"/>
        <end position="111"/>
    </location>
</feature>
<feature type="compositionally biased region" description="Gly residues" evidence="1">
    <location>
        <begin position="40"/>
        <end position="57"/>
    </location>
</feature>
<dbReference type="AlphaFoldDB" id="A0A484LS86"/>
<evidence type="ECO:0000256" key="1">
    <source>
        <dbReference type="SAM" id="MobiDB-lite"/>
    </source>
</evidence>
<sequence length="185" mass="19981">MEVKEVVCSHCGKGGHEVEACYKLIGYLEGWIFCDQAGRGRGNNRGRGNTRGPGRGAGQSTAGAGWSTVTGGRGETPKEDALRNNPTIDYFEGAEELSTEDHLDRSLRNDRSLGNGDVEELQTVDPVDRTDDHGRPSEGQYDGSSGDESMVDRVMEDGRPSPRLKLDDPAQLQTVDPVNRSMDGG</sequence>
<organism evidence="2 3">
    <name type="scientific">Cuscuta campestris</name>
    <dbReference type="NCBI Taxonomy" id="132261"/>
    <lineage>
        <taxon>Eukaryota</taxon>
        <taxon>Viridiplantae</taxon>
        <taxon>Streptophyta</taxon>
        <taxon>Embryophyta</taxon>
        <taxon>Tracheophyta</taxon>
        <taxon>Spermatophyta</taxon>
        <taxon>Magnoliopsida</taxon>
        <taxon>eudicotyledons</taxon>
        <taxon>Gunneridae</taxon>
        <taxon>Pentapetalae</taxon>
        <taxon>asterids</taxon>
        <taxon>lamiids</taxon>
        <taxon>Solanales</taxon>
        <taxon>Convolvulaceae</taxon>
        <taxon>Cuscuteae</taxon>
        <taxon>Cuscuta</taxon>
        <taxon>Cuscuta subgen. Grammica</taxon>
        <taxon>Cuscuta sect. Cleistogrammica</taxon>
    </lineage>
</organism>
<accession>A0A484LS86</accession>
<proteinExistence type="predicted"/>
<gene>
    <name evidence="2" type="ORF">CCAM_LOCUS21149</name>
</gene>
<evidence type="ECO:0000313" key="2">
    <source>
        <dbReference type="EMBL" id="VFQ79373.1"/>
    </source>
</evidence>
<feature type="region of interest" description="Disordered" evidence="1">
    <location>
        <begin position="40"/>
        <end position="185"/>
    </location>
</feature>
<reference evidence="2 3" key="1">
    <citation type="submission" date="2018-04" db="EMBL/GenBank/DDBJ databases">
        <authorList>
            <person name="Vogel A."/>
        </authorList>
    </citation>
    <scope>NUCLEOTIDE SEQUENCE [LARGE SCALE GENOMIC DNA]</scope>
</reference>
<evidence type="ECO:0000313" key="3">
    <source>
        <dbReference type="Proteomes" id="UP000595140"/>
    </source>
</evidence>
<feature type="compositionally biased region" description="Polar residues" evidence="1">
    <location>
        <begin position="59"/>
        <end position="70"/>
    </location>
</feature>
<feature type="compositionally biased region" description="Basic and acidic residues" evidence="1">
    <location>
        <begin position="126"/>
        <end position="136"/>
    </location>
</feature>
<feature type="compositionally biased region" description="Basic and acidic residues" evidence="1">
    <location>
        <begin position="150"/>
        <end position="168"/>
    </location>
</feature>